<feature type="transmembrane region" description="Helical" evidence="1">
    <location>
        <begin position="12"/>
        <end position="31"/>
    </location>
</feature>
<feature type="transmembrane region" description="Helical" evidence="1">
    <location>
        <begin position="111"/>
        <end position="130"/>
    </location>
</feature>
<organism evidence="2 3">
    <name type="scientific">Owenweeksia hongkongensis (strain DSM 17368 / CIP 108786 / JCM 12287 / NRRL B-23963 / UST20020801)</name>
    <dbReference type="NCBI Taxonomy" id="926562"/>
    <lineage>
        <taxon>Bacteria</taxon>
        <taxon>Pseudomonadati</taxon>
        <taxon>Bacteroidota</taxon>
        <taxon>Flavobacteriia</taxon>
        <taxon>Flavobacteriales</taxon>
        <taxon>Owenweeksiaceae</taxon>
        <taxon>Owenweeksia</taxon>
    </lineage>
</organism>
<dbReference type="KEGG" id="oho:Oweho_1911"/>
<dbReference type="eggNOG" id="COG5652">
    <property type="taxonomic scope" value="Bacteria"/>
</dbReference>
<evidence type="ECO:0000313" key="3">
    <source>
        <dbReference type="Proteomes" id="UP000005631"/>
    </source>
</evidence>
<gene>
    <name evidence="2" type="ordered locus">Oweho_1911</name>
</gene>
<keyword evidence="3" id="KW-1185">Reference proteome</keyword>
<dbReference type="STRING" id="926562.Oweho_1911"/>
<keyword evidence="1" id="KW-0472">Membrane</keyword>
<dbReference type="AlphaFoldDB" id="G8R2A0"/>
<dbReference type="RefSeq" id="WP_014202246.1">
    <property type="nucleotide sequence ID" value="NC_016599.1"/>
</dbReference>
<dbReference type="HOGENOM" id="CLU_096028_2_3_10"/>
<dbReference type="PANTHER" id="PTHR28008">
    <property type="entry name" value="DOMAIN PROTEIN, PUTATIVE (AFU_ORTHOLOGUE AFUA_3G10980)-RELATED"/>
    <property type="match status" value="1"/>
</dbReference>
<sequence length="136" mass="15198">MPTKKQPESKHSAYIILHFTPALVWGIFILYFSTMPGPEVPNVFQSLNDKLIHAAIYFVATILIYFGFLRFKYGNPISGKALFISCLISIVFGGVIELLQSYYVPGRVGDWFDFVANTSGSLSFVLMLVVSHRALA</sequence>
<protein>
    <submittedName>
        <fullName evidence="2">VanZ like family protein</fullName>
    </submittedName>
</protein>
<dbReference type="OrthoDB" id="5472246at2"/>
<evidence type="ECO:0000256" key="1">
    <source>
        <dbReference type="SAM" id="Phobius"/>
    </source>
</evidence>
<dbReference type="EMBL" id="CP003156">
    <property type="protein sequence ID" value="AEV32890.1"/>
    <property type="molecule type" value="Genomic_DNA"/>
</dbReference>
<evidence type="ECO:0000313" key="2">
    <source>
        <dbReference type="EMBL" id="AEV32890.1"/>
    </source>
</evidence>
<dbReference type="PANTHER" id="PTHR28008:SF1">
    <property type="entry name" value="DOMAIN PROTEIN, PUTATIVE (AFU_ORTHOLOGUE AFUA_3G10980)-RELATED"/>
    <property type="match status" value="1"/>
</dbReference>
<proteinExistence type="predicted"/>
<feature type="transmembrane region" description="Helical" evidence="1">
    <location>
        <begin position="51"/>
        <end position="69"/>
    </location>
</feature>
<keyword evidence="1" id="KW-1133">Transmembrane helix</keyword>
<accession>G8R2A0</accession>
<reference evidence="2 3" key="1">
    <citation type="journal article" date="2012" name="Stand. Genomic Sci.">
        <title>Genome sequence of the orange-pigmented seawater bacterium Owenweeksia hongkongensis type strain (UST20020801(T)).</title>
        <authorList>
            <person name="Riedel T."/>
            <person name="Held B."/>
            <person name="Nolan M."/>
            <person name="Lucas S."/>
            <person name="Lapidus A."/>
            <person name="Tice H."/>
            <person name="Del Rio T.G."/>
            <person name="Cheng J.F."/>
            <person name="Han C."/>
            <person name="Tapia R."/>
            <person name="Goodwin L.A."/>
            <person name="Pitluck S."/>
            <person name="Liolios K."/>
            <person name="Mavromatis K."/>
            <person name="Pagani I."/>
            <person name="Ivanova N."/>
            <person name="Mikhailova N."/>
            <person name="Pati A."/>
            <person name="Chen A."/>
            <person name="Palaniappan K."/>
            <person name="Rohde M."/>
            <person name="Tindall B.J."/>
            <person name="Detter J.C."/>
            <person name="Goker M."/>
            <person name="Woyke T."/>
            <person name="Bristow J."/>
            <person name="Eisen J.A."/>
            <person name="Markowitz V."/>
            <person name="Hugenholtz P."/>
            <person name="Klenk H.P."/>
            <person name="Kyrpides N.C."/>
        </authorList>
    </citation>
    <scope>NUCLEOTIDE SEQUENCE</scope>
    <source>
        <strain evidence="3">DSM 17368 / JCM 12287 / NRRL B-23963</strain>
    </source>
</reference>
<dbReference type="Proteomes" id="UP000005631">
    <property type="component" value="Chromosome"/>
</dbReference>
<feature type="transmembrane region" description="Helical" evidence="1">
    <location>
        <begin position="81"/>
        <end position="99"/>
    </location>
</feature>
<dbReference type="NCBIfam" id="NF037970">
    <property type="entry name" value="vanZ_1"/>
    <property type="match status" value="1"/>
</dbReference>
<keyword evidence="1" id="KW-0812">Transmembrane</keyword>
<name>G8R2A0_OWEHD</name>